<accession>A0A5D3AXL2</accession>
<dbReference type="Pfam" id="PF08022">
    <property type="entry name" value="FAD_binding_8"/>
    <property type="match status" value="1"/>
</dbReference>
<evidence type="ECO:0000256" key="6">
    <source>
        <dbReference type="ARBA" id="ARBA00022692"/>
    </source>
</evidence>
<evidence type="ECO:0000256" key="4">
    <source>
        <dbReference type="ARBA" id="ARBA00022448"/>
    </source>
</evidence>
<dbReference type="GO" id="GO:0015677">
    <property type="term" value="P:copper ion import"/>
    <property type="evidence" value="ECO:0007669"/>
    <property type="project" value="TreeGrafter"/>
</dbReference>
<gene>
    <name evidence="17" type="ORF">B9479_003780</name>
</gene>
<feature type="region of interest" description="Disordered" evidence="14">
    <location>
        <begin position="591"/>
        <end position="638"/>
    </location>
</feature>
<dbReference type="InterPro" id="IPR013112">
    <property type="entry name" value="FAD-bd_8"/>
</dbReference>
<keyword evidence="12" id="KW-0325">Glycoprotein</keyword>
<evidence type="ECO:0000256" key="7">
    <source>
        <dbReference type="ARBA" id="ARBA00022982"/>
    </source>
</evidence>
<feature type="transmembrane region" description="Helical" evidence="15">
    <location>
        <begin position="293"/>
        <end position="313"/>
    </location>
</feature>
<dbReference type="SFLD" id="SFLDG01168">
    <property type="entry name" value="Ferric_reductase_subgroup_(FRE"/>
    <property type="match status" value="1"/>
</dbReference>
<feature type="transmembrane region" description="Helical" evidence="15">
    <location>
        <begin position="69"/>
        <end position="87"/>
    </location>
</feature>
<dbReference type="EMBL" id="NIDF01000038">
    <property type="protein sequence ID" value="TYJ55508.1"/>
    <property type="molecule type" value="Genomic_DNA"/>
</dbReference>
<comment type="catalytic activity">
    <reaction evidence="13">
        <text>2 a Fe(II)-siderophore + NADP(+) + H(+) = 2 a Fe(III)-siderophore + NADPH</text>
        <dbReference type="Rhea" id="RHEA:28795"/>
        <dbReference type="Rhea" id="RHEA-COMP:11342"/>
        <dbReference type="Rhea" id="RHEA-COMP:11344"/>
        <dbReference type="ChEBI" id="CHEBI:15378"/>
        <dbReference type="ChEBI" id="CHEBI:29033"/>
        <dbReference type="ChEBI" id="CHEBI:29034"/>
        <dbReference type="ChEBI" id="CHEBI:57783"/>
        <dbReference type="ChEBI" id="CHEBI:58349"/>
        <dbReference type="EC" id="1.16.1.9"/>
    </reaction>
</comment>
<dbReference type="PANTHER" id="PTHR32361">
    <property type="entry name" value="FERRIC/CUPRIC REDUCTASE TRANSMEMBRANE COMPONENT"/>
    <property type="match status" value="1"/>
</dbReference>
<feature type="region of interest" description="Disordered" evidence="14">
    <location>
        <begin position="552"/>
        <end position="575"/>
    </location>
</feature>
<feature type="transmembrane region" description="Helical" evidence="15">
    <location>
        <begin position="264"/>
        <end position="281"/>
    </location>
</feature>
<dbReference type="InterPro" id="IPR039261">
    <property type="entry name" value="FNR_nucleotide-bd"/>
</dbReference>
<keyword evidence="9" id="KW-0560">Oxidoreductase</keyword>
<feature type="compositionally biased region" description="Acidic residues" evidence="14">
    <location>
        <begin position="650"/>
        <end position="667"/>
    </location>
</feature>
<reference evidence="17 18" key="1">
    <citation type="submission" date="2017-05" db="EMBL/GenBank/DDBJ databases">
        <title>The Genome Sequence of Tsuchiyaea wingfieldii DSM 27421.</title>
        <authorList>
            <person name="Cuomo C."/>
            <person name="Passer A."/>
            <person name="Billmyre B."/>
            <person name="Heitman J."/>
        </authorList>
    </citation>
    <scope>NUCLEOTIDE SEQUENCE [LARGE SCALE GENOMIC DNA]</scope>
    <source>
        <strain evidence="17 18">DSM 27421</strain>
    </source>
</reference>
<evidence type="ECO:0000256" key="13">
    <source>
        <dbReference type="ARBA" id="ARBA00048483"/>
    </source>
</evidence>
<dbReference type="GO" id="GO:0006826">
    <property type="term" value="P:iron ion transport"/>
    <property type="evidence" value="ECO:0007669"/>
    <property type="project" value="TreeGrafter"/>
</dbReference>
<dbReference type="SFLD" id="SFLDS00052">
    <property type="entry name" value="Ferric_Reductase_Domain"/>
    <property type="match status" value="1"/>
</dbReference>
<comment type="similarity">
    <text evidence="2">Belongs to the ferric reductase (FRE) family.</text>
</comment>
<dbReference type="SUPFAM" id="SSF63380">
    <property type="entry name" value="Riboflavin synthase domain-like"/>
    <property type="match status" value="1"/>
</dbReference>
<evidence type="ECO:0000256" key="14">
    <source>
        <dbReference type="SAM" id="MobiDB-lite"/>
    </source>
</evidence>
<evidence type="ECO:0000313" key="18">
    <source>
        <dbReference type="Proteomes" id="UP000322245"/>
    </source>
</evidence>
<feature type="region of interest" description="Disordered" evidence="14">
    <location>
        <begin position="18"/>
        <end position="54"/>
    </location>
</feature>
<evidence type="ECO:0000256" key="5">
    <source>
        <dbReference type="ARBA" id="ARBA00022475"/>
    </source>
</evidence>
<feature type="transmembrane region" description="Helical" evidence="15">
    <location>
        <begin position="152"/>
        <end position="176"/>
    </location>
</feature>
<evidence type="ECO:0000259" key="16">
    <source>
        <dbReference type="PROSITE" id="PS51384"/>
    </source>
</evidence>
<evidence type="ECO:0000256" key="10">
    <source>
        <dbReference type="ARBA" id="ARBA00023065"/>
    </source>
</evidence>
<dbReference type="Gene3D" id="2.40.30.10">
    <property type="entry name" value="Translation factors"/>
    <property type="match status" value="1"/>
</dbReference>
<feature type="compositionally biased region" description="Basic residues" evidence="14">
    <location>
        <begin position="605"/>
        <end position="623"/>
    </location>
</feature>
<keyword evidence="18" id="KW-1185">Reference proteome</keyword>
<dbReference type="GO" id="GO:0006879">
    <property type="term" value="P:intracellular iron ion homeostasis"/>
    <property type="evidence" value="ECO:0007669"/>
    <property type="project" value="TreeGrafter"/>
</dbReference>
<evidence type="ECO:0000256" key="12">
    <source>
        <dbReference type="ARBA" id="ARBA00023180"/>
    </source>
</evidence>
<dbReference type="PROSITE" id="PS51384">
    <property type="entry name" value="FAD_FR"/>
    <property type="match status" value="1"/>
</dbReference>
<dbReference type="PANTHER" id="PTHR32361:SF9">
    <property type="entry name" value="FERRIC REDUCTASE TRANSMEMBRANE COMPONENT 3-RELATED"/>
    <property type="match status" value="1"/>
</dbReference>
<dbReference type="Gene3D" id="3.40.50.80">
    <property type="entry name" value="Nucleotide-binding domain of ferredoxin-NADP reductase (FNR) module"/>
    <property type="match status" value="1"/>
</dbReference>
<evidence type="ECO:0000256" key="2">
    <source>
        <dbReference type="ARBA" id="ARBA00006278"/>
    </source>
</evidence>
<dbReference type="Pfam" id="PF01794">
    <property type="entry name" value="Ferric_reduct"/>
    <property type="match status" value="1"/>
</dbReference>
<feature type="region of interest" description="Disordered" evidence="14">
    <location>
        <begin position="648"/>
        <end position="667"/>
    </location>
</feature>
<dbReference type="SUPFAM" id="SSF52343">
    <property type="entry name" value="Ferredoxin reductase-like, C-terminal NADP-linked domain"/>
    <property type="match status" value="1"/>
</dbReference>
<dbReference type="AlphaFoldDB" id="A0A5D3AXL2"/>
<evidence type="ECO:0000256" key="15">
    <source>
        <dbReference type="SAM" id="Phobius"/>
    </source>
</evidence>
<keyword evidence="7" id="KW-0249">Electron transport</keyword>
<proteinExistence type="inferred from homology"/>
<keyword evidence="6 15" id="KW-0812">Transmembrane</keyword>
<evidence type="ECO:0000256" key="1">
    <source>
        <dbReference type="ARBA" id="ARBA00004651"/>
    </source>
</evidence>
<comment type="caution">
    <text evidence="17">The sequence shown here is derived from an EMBL/GenBank/DDBJ whole genome shotgun (WGS) entry which is preliminary data.</text>
</comment>
<organism evidence="17 18">
    <name type="scientific">Cryptococcus floricola</name>
    <dbReference type="NCBI Taxonomy" id="2591691"/>
    <lineage>
        <taxon>Eukaryota</taxon>
        <taxon>Fungi</taxon>
        <taxon>Dikarya</taxon>
        <taxon>Basidiomycota</taxon>
        <taxon>Agaricomycotina</taxon>
        <taxon>Tremellomycetes</taxon>
        <taxon>Tremellales</taxon>
        <taxon>Cryptococcaceae</taxon>
        <taxon>Cryptococcus</taxon>
    </lineage>
</organism>
<feature type="compositionally biased region" description="Polar residues" evidence="14">
    <location>
        <begin position="592"/>
        <end position="602"/>
    </location>
</feature>
<dbReference type="GO" id="GO:0005886">
    <property type="term" value="C:plasma membrane"/>
    <property type="evidence" value="ECO:0007669"/>
    <property type="project" value="UniProtKB-SubCell"/>
</dbReference>
<dbReference type="Pfam" id="PF08030">
    <property type="entry name" value="NAD_binding_6"/>
    <property type="match status" value="1"/>
</dbReference>
<evidence type="ECO:0000256" key="8">
    <source>
        <dbReference type="ARBA" id="ARBA00022989"/>
    </source>
</evidence>
<dbReference type="InterPro" id="IPR013130">
    <property type="entry name" value="Fe3_Rdtase_TM_dom"/>
</dbReference>
<feature type="compositionally biased region" description="Polar residues" evidence="14">
    <location>
        <begin position="18"/>
        <end position="51"/>
    </location>
</feature>
<dbReference type="InterPro" id="IPR017927">
    <property type="entry name" value="FAD-bd_FR_type"/>
</dbReference>
<dbReference type="InterPro" id="IPR017938">
    <property type="entry name" value="Riboflavin_synthase-like_b-brl"/>
</dbReference>
<evidence type="ECO:0000256" key="9">
    <source>
        <dbReference type="ARBA" id="ARBA00023002"/>
    </source>
</evidence>
<protein>
    <recommendedName>
        <fullName evidence="3">ferric-chelate reductase (NADPH)</fullName>
        <ecNumber evidence="3">1.16.1.9</ecNumber>
    </recommendedName>
</protein>
<dbReference type="InterPro" id="IPR051410">
    <property type="entry name" value="Ferric/Cupric_Reductase"/>
</dbReference>
<sequence>MGEDQIVLTPSAPGSITLSSLLPQPTPHSPSLNHTLPSIPSNTTDGHNATPTPSPYVRPPKYHYFASRYSWIWISSTILILIILHLIRTTRHKKRLKQSLDRRRRQWKSARVSERDFALEELEQSKGGWVGRRVRALGAGWRNVMYMQGFPVWLYMPETVADAGFTVLYTVVYLFFCLHRTTSWFPVRGYENAANQLGVMSFSQLPIILLLVSKNNPIASLTGITYQKLNYLHRASSRVCLLTSWGHALLWTPDVWEAGDTRPYLLWGIAALTGFTMLWLTSFRFIRRMAWELFIVSHILFSLLYLIGAYFHWSRLSYWVWPAILIWAFDRCLRFIKVAYINKISPFIQSRRDAKKGKRPNRGPERGVKVELLEHDVMRVTIEREGWSWKAGQHAFISAPSLTSSPHESHPFSIANIPTSTSNAASFLIRVHSGFTKRLLHALHSDVEEGLPLLIEGPYGYPHSLDSYSTVVLLAGGTGVTFTSSHFLQILQNAASGRSAIKHLHLVWHIRHASHIQWIAPLLNLAAEYATKAEQAGAGVDWLVDIYVTKSPSADEPWPPNAIAEPERGGGGLESGLGLADTLLERIVTDPASRSPTPLSFISHSRSHSISHSRSQSRSHSRSHSPAPSYRPDELLTPKAQQVRIPLLSDEQDGYEGAQDGEEEEDTGWGMTMKAWSYVRWNKGRADLREIVEEDAREAEGAMNVSVCGPVQLLQASKKAVREVSTMQSTREGLMTIDFFEETLGA</sequence>
<comment type="subcellular location">
    <subcellularLocation>
        <location evidence="1">Cell membrane</location>
        <topology evidence="1">Multi-pass membrane protein</topology>
    </subcellularLocation>
</comment>
<keyword evidence="4" id="KW-0813">Transport</keyword>
<keyword evidence="5" id="KW-1003">Cell membrane</keyword>
<keyword evidence="11 15" id="KW-0472">Membrane</keyword>
<dbReference type="CDD" id="cd06186">
    <property type="entry name" value="NOX_Duox_like_FAD_NADP"/>
    <property type="match status" value="1"/>
</dbReference>
<dbReference type="EC" id="1.16.1.9" evidence="3"/>
<keyword evidence="8 15" id="KW-1133">Transmembrane helix</keyword>
<evidence type="ECO:0000256" key="11">
    <source>
        <dbReference type="ARBA" id="ARBA00023136"/>
    </source>
</evidence>
<dbReference type="InterPro" id="IPR013121">
    <property type="entry name" value="Fe_red_NAD-bd_6"/>
</dbReference>
<evidence type="ECO:0000256" key="3">
    <source>
        <dbReference type="ARBA" id="ARBA00012668"/>
    </source>
</evidence>
<feature type="domain" description="FAD-binding FR-type" evidence="16">
    <location>
        <begin position="360"/>
        <end position="465"/>
    </location>
</feature>
<keyword evidence="10" id="KW-0406">Ion transport</keyword>
<name>A0A5D3AXL2_9TREE</name>
<dbReference type="Proteomes" id="UP000322245">
    <property type="component" value="Unassembled WGS sequence"/>
</dbReference>
<dbReference type="GO" id="GO:0052851">
    <property type="term" value="F:ferric-chelate reductase (NADPH) activity"/>
    <property type="evidence" value="ECO:0007669"/>
    <property type="project" value="UniProtKB-EC"/>
</dbReference>
<evidence type="ECO:0000313" key="17">
    <source>
        <dbReference type="EMBL" id="TYJ55508.1"/>
    </source>
</evidence>